<dbReference type="Pfam" id="PF18962">
    <property type="entry name" value="Por_Secre_tail"/>
    <property type="match status" value="1"/>
</dbReference>
<reference evidence="7" key="4">
    <citation type="journal article" date="2019" name="Int. J. Syst. Evol. Microbiol.">
        <title>The Global Catalogue of Microorganisms (GCM) 10K type strain sequencing project: providing services to taxonomists for standard genome sequencing and annotation.</title>
        <authorList>
            <consortium name="The Broad Institute Genomics Platform"/>
            <consortium name="The Broad Institute Genome Sequencing Center for Infectious Disease"/>
            <person name="Wu L."/>
            <person name="Ma J."/>
        </authorList>
    </citation>
    <scope>NUCLEOTIDE SEQUENCE [LARGE SCALE GENOMIC DNA]</scope>
    <source>
        <strain evidence="7">CGMCC 1.12707</strain>
    </source>
</reference>
<keyword evidence="7" id="KW-1185">Reference proteome</keyword>
<dbReference type="STRING" id="1434701.SAMN05443634_11710"/>
<evidence type="ECO:0000313" key="4">
    <source>
        <dbReference type="EMBL" id="GGF10721.1"/>
    </source>
</evidence>
<proteinExistence type="predicted"/>
<evidence type="ECO:0000256" key="1">
    <source>
        <dbReference type="ARBA" id="ARBA00022729"/>
    </source>
</evidence>
<dbReference type="InterPro" id="IPR036278">
    <property type="entry name" value="Sialidase_sf"/>
</dbReference>
<dbReference type="SUPFAM" id="SSF110296">
    <property type="entry name" value="Oligoxyloglucan reducing end-specific cellobiohydrolase"/>
    <property type="match status" value="1"/>
</dbReference>
<evidence type="ECO:0000313" key="6">
    <source>
        <dbReference type="Proteomes" id="UP000184120"/>
    </source>
</evidence>
<dbReference type="Proteomes" id="UP000650994">
    <property type="component" value="Unassembled WGS sequence"/>
</dbReference>
<dbReference type="SUPFAM" id="SSF50939">
    <property type="entry name" value="Sialidases"/>
    <property type="match status" value="1"/>
</dbReference>
<reference evidence="6" key="3">
    <citation type="submission" date="2016-11" db="EMBL/GenBank/DDBJ databases">
        <authorList>
            <person name="Varghese N."/>
            <person name="Submissions S."/>
        </authorList>
    </citation>
    <scope>NUCLEOTIDE SEQUENCE [LARGE SCALE GENOMIC DNA]</scope>
    <source>
        <strain evidence="6">DSM 27989</strain>
    </source>
</reference>
<name>A0A1M7D235_9FLAO</name>
<reference evidence="5" key="2">
    <citation type="submission" date="2016-11" db="EMBL/GenBank/DDBJ databases">
        <authorList>
            <person name="Jaros S."/>
            <person name="Januszkiewicz K."/>
            <person name="Wedrychowicz H."/>
        </authorList>
    </citation>
    <scope>NUCLEOTIDE SEQUENCE [LARGE SCALE GENOMIC DNA]</scope>
    <source>
        <strain evidence="5">DSM 27989</strain>
    </source>
</reference>
<organism evidence="5 6">
    <name type="scientific">Chishuiella changwenlii</name>
    <dbReference type="NCBI Taxonomy" id="1434701"/>
    <lineage>
        <taxon>Bacteria</taxon>
        <taxon>Pseudomonadati</taxon>
        <taxon>Bacteroidota</taxon>
        <taxon>Flavobacteriia</taxon>
        <taxon>Flavobacteriales</taxon>
        <taxon>Weeksellaceae</taxon>
        <taxon>Chishuiella</taxon>
    </lineage>
</organism>
<evidence type="ECO:0000313" key="7">
    <source>
        <dbReference type="Proteomes" id="UP000650994"/>
    </source>
</evidence>
<feature type="signal peptide" evidence="2">
    <location>
        <begin position="1"/>
        <end position="20"/>
    </location>
</feature>
<dbReference type="NCBIfam" id="TIGR04183">
    <property type="entry name" value="Por_Secre_tail"/>
    <property type="match status" value="1"/>
</dbReference>
<dbReference type="EMBL" id="BMFL01000028">
    <property type="protein sequence ID" value="GGF10721.1"/>
    <property type="molecule type" value="Genomic_DNA"/>
</dbReference>
<feature type="chain" id="PRO_5009924834" evidence="2">
    <location>
        <begin position="21"/>
        <end position="771"/>
    </location>
</feature>
<reference evidence="4" key="5">
    <citation type="submission" date="2024-05" db="EMBL/GenBank/DDBJ databases">
        <authorList>
            <person name="Sun Q."/>
            <person name="Zhou Y."/>
        </authorList>
    </citation>
    <scope>NUCLEOTIDE SEQUENCE</scope>
    <source>
        <strain evidence="4">CGMCC 1.12707</strain>
    </source>
</reference>
<evidence type="ECO:0000256" key="2">
    <source>
        <dbReference type="SAM" id="SignalP"/>
    </source>
</evidence>
<dbReference type="GO" id="GO:0010411">
    <property type="term" value="P:xyloglucan metabolic process"/>
    <property type="evidence" value="ECO:0007669"/>
    <property type="project" value="TreeGrafter"/>
</dbReference>
<evidence type="ECO:0000313" key="5">
    <source>
        <dbReference type="EMBL" id="SHL73582.1"/>
    </source>
</evidence>
<dbReference type="PANTHER" id="PTHR43739">
    <property type="entry name" value="XYLOGLUCANASE (EUROFUNG)"/>
    <property type="match status" value="1"/>
</dbReference>
<dbReference type="InterPro" id="IPR026444">
    <property type="entry name" value="Secre_tail"/>
</dbReference>
<dbReference type="EMBL" id="FRBH01000017">
    <property type="protein sequence ID" value="SHL73582.1"/>
    <property type="molecule type" value="Genomic_DNA"/>
</dbReference>
<dbReference type="InterPro" id="IPR052025">
    <property type="entry name" value="Xyloglucanase_GH74"/>
</dbReference>
<evidence type="ECO:0000259" key="3">
    <source>
        <dbReference type="Pfam" id="PF18962"/>
    </source>
</evidence>
<feature type="domain" description="Secretion system C-terminal sorting" evidence="3">
    <location>
        <begin position="702"/>
        <end position="769"/>
    </location>
</feature>
<dbReference type="Gene3D" id="2.130.10.10">
    <property type="entry name" value="YVTN repeat-like/Quinoprotein amine dehydrogenase"/>
    <property type="match status" value="4"/>
</dbReference>
<dbReference type="RefSeq" id="WP_072934090.1">
    <property type="nucleotide sequence ID" value="NZ_BMFL01000028.1"/>
</dbReference>
<accession>A0A1M7D235</accession>
<dbReference type="InterPro" id="IPR015943">
    <property type="entry name" value="WD40/YVTN_repeat-like_dom_sf"/>
</dbReference>
<sequence length="771" mass="86634">MRRFTLLLITCFATLQQANAQVELIGSHEYGRMFDLTYDYKIENRIYALTGGNHITVSNDNGKTWDILYSHQDGDIQGLKYNQSSNTLSFFSRNSMQAQDALFVYSLETNKLVKEFILPVQPADGQWISAYDLYDQDTNRAIVIQGFKIGFDNYSKVQYTTDGGNSWKEVYFTVENNNIFPTRVAIAHDNPNKLFITLGNGNSGISGGLLISEDNSETWEDKLPNVALGPITINPVNANEIYVGTTITFGQQPENLYKSIDGGNTWNIVPIAWNDYLLNDIVSININPHHPQDVFVFEENEVIRSADGGNTWDKFIYENAADNVEDYYYGTNSSFNPFNENELVVTANYYPLFSSNKGTAFTRIKSPYFFTSGSIQLVKNETEQHLYFGLQSGYLHTDLSTNQNTEYNVLPLNYSSLGGVGVIADKEKVGKVFQFSGGFMGRDLAVSTDHGLNTSNIYNTFKTTLDGIKSVDDNKVLVGVSSLGLESELVLIDYTDLQNVQTTAIIPPKMDGSIRNIFIDEVNNQQLLISQQEGLYKSLDFGTTWTALTNGLEDFSESDLIFKVVKNPLNKDQYTFTSNLGIFTSLDKGENWQKINDELFFNVVHSPLNPQQLVAISHDSNLSQFRIVFSGDSGKTWKEVDREELFNLKTSNTFTSSDFNFIENAVEIFVTTSDLGIVKYTLDLKTLGLSDPEIITSKSTIIYPNPVVDYLNIKLSDKQQLSSLEIYNLNGNKVFTSNKNNVDISVLTKGIYLVKIKLSNGKVETHKLIKK</sequence>
<keyword evidence="1 2" id="KW-0732">Signal</keyword>
<dbReference type="Proteomes" id="UP000184120">
    <property type="component" value="Unassembled WGS sequence"/>
</dbReference>
<dbReference type="AlphaFoldDB" id="A0A1M7D235"/>
<gene>
    <name evidence="4" type="ORF">GCM10010984_29800</name>
    <name evidence="5" type="ORF">SAMN05443634_11710</name>
</gene>
<dbReference type="PANTHER" id="PTHR43739:SF5">
    <property type="entry name" value="EXO-ALPHA-SIALIDASE"/>
    <property type="match status" value="1"/>
</dbReference>
<reference evidence="4" key="1">
    <citation type="journal article" date="2014" name="Int. J. Syst. Evol. Microbiol.">
        <title>Complete genome of a new Firmicutes species belonging to the dominant human colonic microbiota ('Ruminococcus bicirculans') reveals two chromosomes and a selective capacity to utilize plant glucans.</title>
        <authorList>
            <consortium name="NISC Comparative Sequencing Program"/>
            <person name="Wegmann U."/>
            <person name="Louis P."/>
            <person name="Goesmann A."/>
            <person name="Henrissat B."/>
            <person name="Duncan S.H."/>
            <person name="Flint H.J."/>
        </authorList>
    </citation>
    <scope>NUCLEOTIDE SEQUENCE</scope>
    <source>
        <strain evidence="4">CGMCC 1.12707</strain>
    </source>
</reference>
<protein>
    <submittedName>
        <fullName evidence="5">Por secretion system C-terminal sorting domain-containing protein</fullName>
    </submittedName>
</protein>
<dbReference type="OrthoDB" id="9757947at2"/>